<dbReference type="Gene3D" id="2.30.40.10">
    <property type="entry name" value="Urease, subunit C, domain 1"/>
    <property type="match status" value="1"/>
</dbReference>
<dbReference type="Gene3D" id="3.30.1490.130">
    <property type="entry name" value="D-aminoacylase. Domain 3"/>
    <property type="match status" value="1"/>
</dbReference>
<comment type="caution">
    <text evidence="2">The sequence shown here is derived from an EMBL/GenBank/DDBJ whole genome shotgun (WGS) entry which is preliminary data.</text>
</comment>
<protein>
    <recommendedName>
        <fullName evidence="1">Amidohydrolase 3 domain-containing protein</fullName>
    </recommendedName>
</protein>
<dbReference type="Pfam" id="PF07969">
    <property type="entry name" value="Amidohydro_3"/>
    <property type="match status" value="2"/>
</dbReference>
<dbReference type="InterPro" id="IPR050378">
    <property type="entry name" value="Metallo-dep_Hydrolases_sf"/>
</dbReference>
<proteinExistence type="predicted"/>
<feature type="domain" description="Amidohydrolase 3" evidence="1">
    <location>
        <begin position="426"/>
        <end position="501"/>
    </location>
</feature>
<dbReference type="InterPro" id="IPR023100">
    <property type="entry name" value="D-aminoacylase_insert_dom_sf"/>
</dbReference>
<evidence type="ECO:0000259" key="1">
    <source>
        <dbReference type="Pfam" id="PF07969"/>
    </source>
</evidence>
<dbReference type="PANTHER" id="PTHR11647">
    <property type="entry name" value="HYDRANTOINASE/DIHYDROPYRIMIDINASE FAMILY MEMBER"/>
    <property type="match status" value="1"/>
</dbReference>
<dbReference type="AlphaFoldDB" id="A0A9W6LJX8"/>
<dbReference type="SUPFAM" id="SSF51556">
    <property type="entry name" value="Metallo-dependent hydrolases"/>
    <property type="match status" value="1"/>
</dbReference>
<organism evidence="2 3">
    <name type="scientific">Thermodesulfovibrio yellowstonii</name>
    <dbReference type="NCBI Taxonomy" id="28262"/>
    <lineage>
        <taxon>Bacteria</taxon>
        <taxon>Pseudomonadati</taxon>
        <taxon>Nitrospirota</taxon>
        <taxon>Thermodesulfovibrionia</taxon>
        <taxon>Thermodesulfovibrionales</taxon>
        <taxon>Thermodesulfovibrionaceae</taxon>
        <taxon>Thermodesulfovibrio</taxon>
    </lineage>
</organism>
<gene>
    <name evidence="2" type="ORF">TISLANDTSLP1_08400</name>
</gene>
<reference evidence="2" key="1">
    <citation type="submission" date="2022-12" db="EMBL/GenBank/DDBJ databases">
        <title>Reference genome sequencing for broad-spectrum identification of bacterial and archaeal isolates by mass spectrometry.</title>
        <authorList>
            <person name="Sekiguchi Y."/>
            <person name="Tourlousse D.M."/>
        </authorList>
    </citation>
    <scope>NUCLEOTIDE SEQUENCE</scope>
    <source>
        <strain evidence="2">TSL-P1</strain>
    </source>
</reference>
<dbReference type="GO" id="GO:0016811">
    <property type="term" value="F:hydrolase activity, acting on carbon-nitrogen (but not peptide) bonds, in linear amides"/>
    <property type="evidence" value="ECO:0007669"/>
    <property type="project" value="InterPro"/>
</dbReference>
<dbReference type="CDD" id="cd01297">
    <property type="entry name" value="D-aminoacylase"/>
    <property type="match status" value="1"/>
</dbReference>
<feature type="domain" description="Amidohydrolase 3" evidence="1">
    <location>
        <begin position="44"/>
        <end position="314"/>
    </location>
</feature>
<dbReference type="SUPFAM" id="SSF51338">
    <property type="entry name" value="Composite domain of metallo-dependent hydrolases"/>
    <property type="match status" value="2"/>
</dbReference>
<dbReference type="Gene3D" id="3.20.20.140">
    <property type="entry name" value="Metal-dependent hydrolases"/>
    <property type="match status" value="1"/>
</dbReference>
<dbReference type="InterPro" id="IPR011059">
    <property type="entry name" value="Metal-dep_hydrolase_composite"/>
</dbReference>
<sequence length="517" mass="58102">MDLFIENAFIFDGLGNSPFKANIGIQKDKIIYIGKEKFRATKKINAKELVLTPGFIDTHSHSDFTILADPNAEGKITQGITTEINGNCGISGFPMLGEAFERRLPELKSLGLSPWNTCQEYIKLLKKAKPAINFATMLGHGNLRGAVVGYKDVKSRKKEINKMKELLKTMLSYNVKGLSTGLIYPPGIFADTEEIIELAKALRQFKGIYTTHMRSEGDRVIGALEETILIGKKAKIPVHISHIKTSGRDNWWKIDVILKIIKDAQNKGIQITADRYPYIASQTDLDAFLPSWIIEGSREDIIERLKNKNVRLKIKKYFKERGEDFLNSLLISDIASDKYKSLEGKRLGEIVTLENAAQFTCDLLIHSNLMVGVIYFGMSEENLEKILSQPYVMIGTDSSARCTSGITRNGKPHPRGFGSFPRFIKKYILDRGLLKLEEAIKKITSLPARTFRIEKRGVIKEGYFADIVIFDPAEIEDRASFEKPFNVSKGIKYVIVNGEIAVLEGSMTVKRNGRVLL</sequence>
<keyword evidence="3" id="KW-1185">Reference proteome</keyword>
<dbReference type="InterPro" id="IPR032466">
    <property type="entry name" value="Metal_Hydrolase"/>
</dbReference>
<evidence type="ECO:0000313" key="2">
    <source>
        <dbReference type="EMBL" id="GLI53147.1"/>
    </source>
</evidence>
<name>A0A9W6LJX8_9BACT</name>
<dbReference type="Proteomes" id="UP001144297">
    <property type="component" value="Unassembled WGS sequence"/>
</dbReference>
<evidence type="ECO:0000313" key="3">
    <source>
        <dbReference type="Proteomes" id="UP001144297"/>
    </source>
</evidence>
<dbReference type="EMBL" id="BSDX01000001">
    <property type="protein sequence ID" value="GLI53147.1"/>
    <property type="molecule type" value="Genomic_DNA"/>
</dbReference>
<accession>A0A9W6LJX8</accession>
<dbReference type="PANTHER" id="PTHR11647:SF1">
    <property type="entry name" value="COLLAPSIN RESPONSE MEDIATOR PROTEIN"/>
    <property type="match status" value="1"/>
</dbReference>
<dbReference type="InterPro" id="IPR013108">
    <property type="entry name" value="Amidohydro_3"/>
</dbReference>